<dbReference type="Proteomes" id="UP000033684">
    <property type="component" value="Unassembled WGS sequence"/>
</dbReference>
<evidence type="ECO:0000313" key="8">
    <source>
        <dbReference type="EMBL" id="KJV06797.1"/>
    </source>
</evidence>
<gene>
    <name evidence="8" type="ORF">VZ94_08945</name>
</gene>
<reference evidence="8 9" key="2">
    <citation type="journal article" date="2016" name="Microb. Ecol.">
        <title>Genome Characteristics of a Novel Type I Methanotroph (Sn10-6) Isolated from a Flooded Indian Rice Field.</title>
        <authorList>
            <person name="Rahalkar M.C."/>
            <person name="Pandit P.S."/>
            <person name="Dhakephalkar P.K."/>
            <person name="Pore S."/>
            <person name="Arora P."/>
            <person name="Kapse N."/>
        </authorList>
    </citation>
    <scope>NUCLEOTIDE SEQUENCE [LARGE SCALE GENOMIC DNA]</scope>
    <source>
        <strain evidence="8 9">Sn10-6</strain>
    </source>
</reference>
<dbReference type="GO" id="GO:0005886">
    <property type="term" value="C:plasma membrane"/>
    <property type="evidence" value="ECO:0007669"/>
    <property type="project" value="UniProtKB-SubCell"/>
</dbReference>
<comment type="caution">
    <text evidence="8">The sequence shown here is derived from an EMBL/GenBank/DDBJ whole genome shotgun (WGS) entry which is preliminary data.</text>
</comment>
<dbReference type="Pfam" id="PF05231">
    <property type="entry name" value="MASE1"/>
    <property type="match status" value="1"/>
</dbReference>
<proteinExistence type="predicted"/>
<feature type="transmembrane region" description="Helical" evidence="6">
    <location>
        <begin position="154"/>
        <end position="175"/>
    </location>
</feature>
<dbReference type="InterPro" id="IPR007895">
    <property type="entry name" value="MASE1"/>
</dbReference>
<dbReference type="InterPro" id="IPR035965">
    <property type="entry name" value="PAS-like_dom_sf"/>
</dbReference>
<organism evidence="8 9">
    <name type="scientific">Methylocucumis oryzae</name>
    <dbReference type="NCBI Taxonomy" id="1632867"/>
    <lineage>
        <taxon>Bacteria</taxon>
        <taxon>Pseudomonadati</taxon>
        <taxon>Pseudomonadota</taxon>
        <taxon>Gammaproteobacteria</taxon>
        <taxon>Methylococcales</taxon>
        <taxon>Methylococcaceae</taxon>
        <taxon>Methylocucumis</taxon>
    </lineage>
</organism>
<feature type="transmembrane region" description="Helical" evidence="6">
    <location>
        <begin position="115"/>
        <end position="142"/>
    </location>
</feature>
<evidence type="ECO:0000256" key="1">
    <source>
        <dbReference type="ARBA" id="ARBA00004651"/>
    </source>
</evidence>
<keyword evidence="2" id="KW-1003">Cell membrane</keyword>
<comment type="subcellular location">
    <subcellularLocation>
        <location evidence="1">Cell membrane</location>
        <topology evidence="1">Multi-pass membrane protein</topology>
    </subcellularLocation>
</comment>
<evidence type="ECO:0000259" key="7">
    <source>
        <dbReference type="PROSITE" id="PS50112"/>
    </source>
</evidence>
<sequence length="359" mass="39363">MVMTMPLPVKPITLLAVILGYFLLAKVSIYCFAPDEKLCIYLFASGAGLAAILKGGYRFAPAIFIPALVLALWQGHSVSVAALIALSSTLSACLGARLLCSCPRFSLSLSHLSEFLRLIVLGGVVAGIPDALVNTGIFYFYHSVDSKHIALIGLHWWLGHILGIIIITPMLLVWSGSGHDNRHSARIIETGLVIVLSILAGLSVFLHWFGDASSYLLFLLVSWAAVRSGSRVTTLVLTILCLQGLVSLTERNVWLPEHYNDWVELDFLFLMLALSLVGMALSCYITQLQQAMRELAEQGLFLKTLLNTMPDKVWVKSPDGVYLHCNARFEALYGAKEEAILGKTDFDFVTPELANFFSA</sequence>
<dbReference type="AlphaFoldDB" id="A0A0F3IJE5"/>
<dbReference type="NCBIfam" id="TIGR00229">
    <property type="entry name" value="sensory_box"/>
    <property type="match status" value="1"/>
</dbReference>
<feature type="transmembrane region" description="Helical" evidence="6">
    <location>
        <begin position="39"/>
        <end position="57"/>
    </location>
</feature>
<feature type="domain" description="PAS" evidence="7">
    <location>
        <begin position="298"/>
        <end position="352"/>
    </location>
</feature>
<dbReference type="EMBL" id="LAJX01000087">
    <property type="protein sequence ID" value="KJV06797.1"/>
    <property type="molecule type" value="Genomic_DNA"/>
</dbReference>
<name>A0A0F3IJE5_9GAMM</name>
<evidence type="ECO:0000256" key="4">
    <source>
        <dbReference type="ARBA" id="ARBA00022989"/>
    </source>
</evidence>
<feature type="transmembrane region" description="Helical" evidence="6">
    <location>
        <begin position="12"/>
        <end position="32"/>
    </location>
</feature>
<protein>
    <recommendedName>
        <fullName evidence="7">PAS domain-containing protein</fullName>
    </recommendedName>
</protein>
<accession>A0A0F3IJE5</accession>
<evidence type="ECO:0000313" key="9">
    <source>
        <dbReference type="Proteomes" id="UP000033684"/>
    </source>
</evidence>
<keyword evidence="9" id="KW-1185">Reference proteome</keyword>
<keyword evidence="3 6" id="KW-0812">Transmembrane</keyword>
<evidence type="ECO:0000256" key="6">
    <source>
        <dbReference type="SAM" id="Phobius"/>
    </source>
</evidence>
<dbReference type="PROSITE" id="PS50112">
    <property type="entry name" value="PAS"/>
    <property type="match status" value="1"/>
</dbReference>
<dbReference type="CDD" id="cd00130">
    <property type="entry name" value="PAS"/>
    <property type="match status" value="1"/>
</dbReference>
<dbReference type="InterPro" id="IPR000014">
    <property type="entry name" value="PAS"/>
</dbReference>
<reference evidence="9" key="1">
    <citation type="submission" date="2015-03" db="EMBL/GenBank/DDBJ databases">
        <title>Draft genome sequence of a novel methanotroph (Sn10-6) isolated from flooded ricefield rhizosphere in India.</title>
        <authorList>
            <person name="Pandit P.S."/>
            <person name="Pore S.D."/>
            <person name="Arora P."/>
            <person name="Kapse N.G."/>
            <person name="Dhakephalkar P.K."/>
            <person name="Rahalkar M.C."/>
        </authorList>
    </citation>
    <scope>NUCLEOTIDE SEQUENCE [LARGE SCALE GENOMIC DNA]</scope>
    <source>
        <strain evidence="9">Sn10-6</strain>
    </source>
</reference>
<keyword evidence="5 6" id="KW-0472">Membrane</keyword>
<feature type="transmembrane region" description="Helical" evidence="6">
    <location>
        <begin position="187"/>
        <end position="206"/>
    </location>
</feature>
<feature type="transmembrane region" description="Helical" evidence="6">
    <location>
        <begin position="267"/>
        <end position="285"/>
    </location>
</feature>
<dbReference type="SUPFAM" id="SSF55785">
    <property type="entry name" value="PYP-like sensor domain (PAS domain)"/>
    <property type="match status" value="1"/>
</dbReference>
<dbReference type="Gene3D" id="3.30.450.20">
    <property type="entry name" value="PAS domain"/>
    <property type="match status" value="1"/>
</dbReference>
<evidence type="ECO:0000256" key="3">
    <source>
        <dbReference type="ARBA" id="ARBA00022692"/>
    </source>
</evidence>
<dbReference type="InterPro" id="IPR013656">
    <property type="entry name" value="PAS_4"/>
</dbReference>
<evidence type="ECO:0000256" key="2">
    <source>
        <dbReference type="ARBA" id="ARBA00022475"/>
    </source>
</evidence>
<keyword evidence="4 6" id="KW-1133">Transmembrane helix</keyword>
<feature type="transmembrane region" description="Helical" evidence="6">
    <location>
        <begin position="63"/>
        <end position="94"/>
    </location>
</feature>
<evidence type="ECO:0000256" key="5">
    <source>
        <dbReference type="ARBA" id="ARBA00023136"/>
    </source>
</evidence>
<dbReference type="Pfam" id="PF08448">
    <property type="entry name" value="PAS_4"/>
    <property type="match status" value="1"/>
</dbReference>